<dbReference type="PANTHER" id="PTHR43619">
    <property type="entry name" value="S-ADENOSYL-L-METHIONINE-DEPENDENT METHYLTRANSFERASE YKTD-RELATED"/>
    <property type="match status" value="1"/>
</dbReference>
<dbReference type="InterPro" id="IPR029063">
    <property type="entry name" value="SAM-dependent_MTases_sf"/>
</dbReference>
<keyword evidence="2" id="KW-0808">Transferase</keyword>
<dbReference type="Gene3D" id="3.40.50.150">
    <property type="entry name" value="Vaccinia Virus protein VP39"/>
    <property type="match status" value="1"/>
</dbReference>
<dbReference type="InterPro" id="IPR007213">
    <property type="entry name" value="Ppm1/Ppm2/Tcmp"/>
</dbReference>
<dbReference type="PANTHER" id="PTHR43619:SF2">
    <property type="entry name" value="S-ADENOSYL-L-METHIONINE-DEPENDENT METHYLTRANSFERASES SUPERFAMILY PROTEIN"/>
    <property type="match status" value="1"/>
</dbReference>
<name>A0ABV8Q327_9MICO</name>
<dbReference type="Pfam" id="PF04072">
    <property type="entry name" value="LCM"/>
    <property type="match status" value="1"/>
</dbReference>
<gene>
    <name evidence="3" type="ORF">ACFOYW_00380</name>
</gene>
<accession>A0ABV8Q327</accession>
<evidence type="ECO:0000313" key="3">
    <source>
        <dbReference type="EMBL" id="MFC4241812.1"/>
    </source>
</evidence>
<dbReference type="RefSeq" id="WP_390226558.1">
    <property type="nucleotide sequence ID" value="NZ_JBHSCN010000001.1"/>
</dbReference>
<evidence type="ECO:0000256" key="2">
    <source>
        <dbReference type="ARBA" id="ARBA00022679"/>
    </source>
</evidence>
<dbReference type="GO" id="GO:0032259">
    <property type="term" value="P:methylation"/>
    <property type="evidence" value="ECO:0007669"/>
    <property type="project" value="UniProtKB-KW"/>
</dbReference>
<sequence>MTSEEPLRPMLDLSGVPETALITLYNRAAEAARPDGVIRDPLAVALVQSETHALRARFGAPDQAHALRARQFDAEVTAFLDAHPGASVVSLGEGLETQFWRAGRRAGRWVSVDLADMIHARECLLPSDPRNLLIPGSAWDAPWMEHIPHGVPVLIIVQGLLMYFPASEVESLLGTLAQVHPGARLLFDTIPSWAATTTRGHRASSGYRLPAQPWGTSRRALDRMLRRVGIREWNTMPAIAGRGLFWRHIHPTLSRTLPGALPMAITAQLPGKDTAPHGPAAPTPAG</sequence>
<dbReference type="SUPFAM" id="SSF53335">
    <property type="entry name" value="S-adenosyl-L-methionine-dependent methyltransferases"/>
    <property type="match status" value="1"/>
</dbReference>
<protein>
    <submittedName>
        <fullName evidence="3">Class I SAM-dependent methyltransferase</fullName>
    </submittedName>
</protein>
<reference evidence="4" key="1">
    <citation type="journal article" date="2019" name="Int. J. Syst. Evol. Microbiol.">
        <title>The Global Catalogue of Microorganisms (GCM) 10K type strain sequencing project: providing services to taxonomists for standard genome sequencing and annotation.</title>
        <authorList>
            <consortium name="The Broad Institute Genomics Platform"/>
            <consortium name="The Broad Institute Genome Sequencing Center for Infectious Disease"/>
            <person name="Wu L."/>
            <person name="Ma J."/>
        </authorList>
    </citation>
    <scope>NUCLEOTIDE SEQUENCE [LARGE SCALE GENOMIC DNA]</scope>
    <source>
        <strain evidence="4">CGMCC 1.10363</strain>
    </source>
</reference>
<evidence type="ECO:0000313" key="4">
    <source>
        <dbReference type="Proteomes" id="UP001595900"/>
    </source>
</evidence>
<dbReference type="EMBL" id="JBHSCN010000001">
    <property type="protein sequence ID" value="MFC4241812.1"/>
    <property type="molecule type" value="Genomic_DNA"/>
</dbReference>
<proteinExistence type="predicted"/>
<dbReference type="Proteomes" id="UP001595900">
    <property type="component" value="Unassembled WGS sequence"/>
</dbReference>
<evidence type="ECO:0000256" key="1">
    <source>
        <dbReference type="ARBA" id="ARBA00022603"/>
    </source>
</evidence>
<dbReference type="GO" id="GO:0008168">
    <property type="term" value="F:methyltransferase activity"/>
    <property type="evidence" value="ECO:0007669"/>
    <property type="project" value="UniProtKB-KW"/>
</dbReference>
<keyword evidence="4" id="KW-1185">Reference proteome</keyword>
<keyword evidence="1 3" id="KW-0489">Methyltransferase</keyword>
<organism evidence="3 4">
    <name type="scientific">Gryllotalpicola reticulitermitis</name>
    <dbReference type="NCBI Taxonomy" id="1184153"/>
    <lineage>
        <taxon>Bacteria</taxon>
        <taxon>Bacillati</taxon>
        <taxon>Actinomycetota</taxon>
        <taxon>Actinomycetes</taxon>
        <taxon>Micrococcales</taxon>
        <taxon>Microbacteriaceae</taxon>
        <taxon>Gryllotalpicola</taxon>
    </lineage>
</organism>
<comment type="caution">
    <text evidence="3">The sequence shown here is derived from an EMBL/GenBank/DDBJ whole genome shotgun (WGS) entry which is preliminary data.</text>
</comment>